<comment type="similarity">
    <text evidence="1">Belongs to the zinc-containing alcohol dehydrogenase family. Quinone oxidoreductase subfamily.</text>
</comment>
<evidence type="ECO:0000313" key="3">
    <source>
        <dbReference type="EMBL" id="AYV47491.1"/>
    </source>
</evidence>
<dbReference type="InterPro" id="IPR014182">
    <property type="entry name" value="ADH_Zn_typ-1"/>
</dbReference>
<dbReference type="InterPro" id="IPR011032">
    <property type="entry name" value="GroES-like_sf"/>
</dbReference>
<keyword evidence="1" id="KW-0479">Metal-binding</keyword>
<dbReference type="InterPro" id="IPR050700">
    <property type="entry name" value="YIM1/Zinc_Alcohol_DH_Fams"/>
</dbReference>
<keyword evidence="1" id="KW-0862">Zinc</keyword>
<dbReference type="InterPro" id="IPR020843">
    <property type="entry name" value="ER"/>
</dbReference>
<protein>
    <recommendedName>
        <fullName evidence="1">Zinc-type alcohol dehydrogenase-like protein</fullName>
    </recommendedName>
</protein>
<dbReference type="RefSeq" id="WP_101712141.1">
    <property type="nucleotide sequence ID" value="NZ_CP026100.1"/>
</dbReference>
<gene>
    <name evidence="3" type="ORF">C1707_15155</name>
    <name evidence="4" type="ORF">CFHF_06150</name>
</gene>
<evidence type="ECO:0000313" key="6">
    <source>
        <dbReference type="Proteomes" id="UP000281192"/>
    </source>
</evidence>
<dbReference type="SMART" id="SM00829">
    <property type="entry name" value="PKS_ER"/>
    <property type="match status" value="1"/>
</dbReference>
<dbReference type="Gene3D" id="3.40.50.720">
    <property type="entry name" value="NAD(P)-binding Rossmann-like Domain"/>
    <property type="match status" value="1"/>
</dbReference>
<dbReference type="Proteomes" id="UP000234483">
    <property type="component" value="Unassembled WGS sequence"/>
</dbReference>
<evidence type="ECO:0000256" key="1">
    <source>
        <dbReference type="RuleBase" id="RU364000"/>
    </source>
</evidence>
<dbReference type="GO" id="GO:0016491">
    <property type="term" value="F:oxidoreductase activity"/>
    <property type="evidence" value="ECO:0007669"/>
    <property type="project" value="UniProtKB-KW"/>
</dbReference>
<keyword evidence="6" id="KW-1185">Reference proteome</keyword>
<keyword evidence="1" id="KW-0560">Oxidoreductase</keyword>
<dbReference type="OrthoDB" id="9792321at2"/>
<dbReference type="PANTHER" id="PTHR11695">
    <property type="entry name" value="ALCOHOL DEHYDROGENASE RELATED"/>
    <property type="match status" value="1"/>
</dbReference>
<dbReference type="CDD" id="cd08252">
    <property type="entry name" value="AL_MDR"/>
    <property type="match status" value="1"/>
</dbReference>
<dbReference type="GO" id="GO:0008270">
    <property type="term" value="F:zinc ion binding"/>
    <property type="evidence" value="ECO:0007669"/>
    <property type="project" value="InterPro"/>
</dbReference>
<name>A0A2N5CWZ2_9CAUL</name>
<dbReference type="Proteomes" id="UP000281192">
    <property type="component" value="Chromosome"/>
</dbReference>
<dbReference type="Gene3D" id="3.90.180.10">
    <property type="entry name" value="Medium-chain alcohol dehydrogenases, catalytic domain"/>
    <property type="match status" value="1"/>
</dbReference>
<organism evidence="4 5">
    <name type="scientific">Caulobacter flavus</name>
    <dbReference type="NCBI Taxonomy" id="1679497"/>
    <lineage>
        <taxon>Bacteria</taxon>
        <taxon>Pseudomonadati</taxon>
        <taxon>Pseudomonadota</taxon>
        <taxon>Alphaproteobacteria</taxon>
        <taxon>Caulobacterales</taxon>
        <taxon>Caulobacteraceae</taxon>
        <taxon>Caulobacter</taxon>
    </lineage>
</organism>
<dbReference type="PANTHER" id="PTHR11695:SF294">
    <property type="entry name" value="RETICULON-4-INTERACTING PROTEIN 1, MITOCHONDRIAL"/>
    <property type="match status" value="1"/>
</dbReference>
<accession>A0A2N5CWZ2</accession>
<dbReference type="AlphaFoldDB" id="A0A2N5CWZ2"/>
<dbReference type="SUPFAM" id="SSF50129">
    <property type="entry name" value="GroES-like"/>
    <property type="match status" value="1"/>
</dbReference>
<dbReference type="Pfam" id="PF13602">
    <property type="entry name" value="ADH_zinc_N_2"/>
    <property type="match status" value="1"/>
</dbReference>
<proteinExistence type="inferred from homology"/>
<dbReference type="Pfam" id="PF08240">
    <property type="entry name" value="ADH_N"/>
    <property type="match status" value="1"/>
</dbReference>
<reference evidence="4 5" key="1">
    <citation type="submission" date="2017-12" db="EMBL/GenBank/DDBJ databases">
        <title>The genome sequence of Caulobacter flavus CGMCC1 15093.</title>
        <authorList>
            <person name="Gao J."/>
            <person name="Mao X."/>
            <person name="Sun J."/>
        </authorList>
    </citation>
    <scope>NUCLEOTIDE SEQUENCE [LARGE SCALE GENOMIC DNA]</scope>
    <source>
        <strain evidence="4 5">CGMCC1 15093</strain>
    </source>
</reference>
<dbReference type="InterPro" id="IPR013154">
    <property type="entry name" value="ADH-like_N"/>
</dbReference>
<reference evidence="3 6" key="2">
    <citation type="submission" date="2018-01" db="EMBL/GenBank/DDBJ databases">
        <title>Complete genome sequence of Caulobacter flavus RHGG3.</title>
        <authorList>
            <person name="Yang E."/>
        </authorList>
    </citation>
    <scope>NUCLEOTIDE SEQUENCE [LARGE SCALE GENOMIC DNA]</scope>
    <source>
        <strain evidence="3 6">RHGG3</strain>
    </source>
</reference>
<dbReference type="EMBL" id="CP026100">
    <property type="protein sequence ID" value="AYV47491.1"/>
    <property type="molecule type" value="Genomic_DNA"/>
</dbReference>
<sequence length="340" mass="36230">MKAIGYKIPGALDRPDALQDIVLDRPVATGHDLLVEVAAVSVNPVDTKVRASAAPTNDDWKVLGWDAVGKIVEVGPRVEGFAIGDEVFYAGSITRQGANSQFHLVDARIVGRKPKTLSNAEAAALPLTAITAWEMLFDRIDIRRPVPGAANAVLIIGGAGGVGSIAIQLIRALTDLVVIATASRADTQEWIKGLGAHHVLDHGQPLARQIQALGIGAPAFVFSTTHTDQHLDDIQTLIAPQGRFGLIDDPALLDVVGFKRKAVSIHWELMFTRSIFETADMAEQGRLLNEVSRLVDAGRIRTTLTQTLSPINAANLKAAHALIESGRAKGKVVLEGFGPT</sequence>
<dbReference type="SUPFAM" id="SSF51735">
    <property type="entry name" value="NAD(P)-binding Rossmann-fold domains"/>
    <property type="match status" value="1"/>
</dbReference>
<evidence type="ECO:0000313" key="4">
    <source>
        <dbReference type="EMBL" id="PLR18332.1"/>
    </source>
</evidence>
<feature type="domain" description="Enoyl reductase (ER)" evidence="2">
    <location>
        <begin position="10"/>
        <end position="334"/>
    </location>
</feature>
<dbReference type="KEGG" id="cfh:C1707_15155"/>
<dbReference type="InterPro" id="IPR036291">
    <property type="entry name" value="NAD(P)-bd_dom_sf"/>
</dbReference>
<evidence type="ECO:0000313" key="5">
    <source>
        <dbReference type="Proteomes" id="UP000234483"/>
    </source>
</evidence>
<dbReference type="NCBIfam" id="TIGR02817">
    <property type="entry name" value="adh_fam_1"/>
    <property type="match status" value="1"/>
</dbReference>
<evidence type="ECO:0000259" key="2">
    <source>
        <dbReference type="SMART" id="SM00829"/>
    </source>
</evidence>
<dbReference type="EMBL" id="PJRQ01000011">
    <property type="protein sequence ID" value="PLR18332.1"/>
    <property type="molecule type" value="Genomic_DNA"/>
</dbReference>